<dbReference type="STRING" id="314230.DSM3645_01120"/>
<proteinExistence type="predicted"/>
<evidence type="ECO:0000313" key="2">
    <source>
        <dbReference type="EMBL" id="EAQ82272.1"/>
    </source>
</evidence>
<dbReference type="Proteomes" id="UP000004358">
    <property type="component" value="Unassembled WGS sequence"/>
</dbReference>
<comment type="caution">
    <text evidence="2">The sequence shown here is derived from an EMBL/GenBank/DDBJ whole genome shotgun (WGS) entry which is preliminary data.</text>
</comment>
<dbReference type="HOGENOM" id="CLU_1292343_0_0_0"/>
<dbReference type="EMBL" id="AANZ01000002">
    <property type="protein sequence ID" value="EAQ82272.1"/>
    <property type="molecule type" value="Genomic_DNA"/>
</dbReference>
<organism evidence="2 3">
    <name type="scientific">Blastopirellula marina DSM 3645</name>
    <dbReference type="NCBI Taxonomy" id="314230"/>
    <lineage>
        <taxon>Bacteria</taxon>
        <taxon>Pseudomonadati</taxon>
        <taxon>Planctomycetota</taxon>
        <taxon>Planctomycetia</taxon>
        <taxon>Pirellulales</taxon>
        <taxon>Pirellulaceae</taxon>
        <taxon>Blastopirellula</taxon>
    </lineage>
</organism>
<feature type="compositionally biased region" description="Polar residues" evidence="1">
    <location>
        <begin position="1"/>
        <end position="10"/>
    </location>
</feature>
<reference evidence="2 3" key="1">
    <citation type="submission" date="2006-02" db="EMBL/GenBank/DDBJ databases">
        <authorList>
            <person name="Amann R."/>
            <person name="Ferriera S."/>
            <person name="Johnson J."/>
            <person name="Kravitz S."/>
            <person name="Halpern A."/>
            <person name="Remington K."/>
            <person name="Beeson K."/>
            <person name="Tran B."/>
            <person name="Rogers Y.-H."/>
            <person name="Friedman R."/>
            <person name="Venter J.C."/>
        </authorList>
    </citation>
    <scope>NUCLEOTIDE SEQUENCE [LARGE SCALE GENOMIC DNA]</scope>
    <source>
        <strain evidence="2 3">DSM 3645</strain>
    </source>
</reference>
<sequence length="213" mass="24348">MTNSDISRQQAIEKRDAPKRRAPPFSVFMSPEQLREFDRKMKAGFCPFPERLPRKEPQPQEPTPMDVVDLIQQWLGETLDEGMSLSNRDYADQAARELLNLPCSSAELRSFFLAYAQAFEMMLCIRVQISAESRLTGEPDRMSLGMASSYPEWMTERLRRLSIMTDTQPDCAQIFRLYEFAGSTAEEIAELVNLPLNEVEDHLANGQFDVKSG</sequence>
<evidence type="ECO:0000256" key="1">
    <source>
        <dbReference type="SAM" id="MobiDB-lite"/>
    </source>
</evidence>
<accession>A3ZMU6</accession>
<dbReference type="RefSeq" id="WP_002650114.1">
    <property type="nucleotide sequence ID" value="NZ_AANZ01000002.1"/>
</dbReference>
<evidence type="ECO:0000313" key="3">
    <source>
        <dbReference type="Proteomes" id="UP000004358"/>
    </source>
</evidence>
<gene>
    <name evidence="2" type="ORF">DSM3645_01120</name>
</gene>
<name>A3ZMU6_9BACT</name>
<dbReference type="AlphaFoldDB" id="A3ZMU6"/>
<feature type="region of interest" description="Disordered" evidence="1">
    <location>
        <begin position="1"/>
        <end position="25"/>
    </location>
</feature>
<protein>
    <submittedName>
        <fullName evidence="2">Uncharacterized protein</fullName>
    </submittedName>
</protein>